<proteinExistence type="predicted"/>
<dbReference type="EMBL" id="QKWP01001259">
    <property type="protein sequence ID" value="RIB10358.1"/>
    <property type="molecule type" value="Genomic_DNA"/>
</dbReference>
<feature type="compositionally biased region" description="Low complexity" evidence="1">
    <location>
        <begin position="13"/>
        <end position="22"/>
    </location>
</feature>
<keyword evidence="3" id="KW-1185">Reference proteome</keyword>
<protein>
    <submittedName>
        <fullName evidence="2">Uncharacterized protein</fullName>
    </submittedName>
</protein>
<accession>A0A397UM85</accession>
<dbReference type="Proteomes" id="UP000266673">
    <property type="component" value="Unassembled WGS sequence"/>
</dbReference>
<evidence type="ECO:0000313" key="2">
    <source>
        <dbReference type="EMBL" id="RIB10358.1"/>
    </source>
</evidence>
<name>A0A397UM85_9GLOM</name>
<organism evidence="2 3">
    <name type="scientific">Gigaspora rosea</name>
    <dbReference type="NCBI Taxonomy" id="44941"/>
    <lineage>
        <taxon>Eukaryota</taxon>
        <taxon>Fungi</taxon>
        <taxon>Fungi incertae sedis</taxon>
        <taxon>Mucoromycota</taxon>
        <taxon>Glomeromycotina</taxon>
        <taxon>Glomeromycetes</taxon>
        <taxon>Diversisporales</taxon>
        <taxon>Gigasporaceae</taxon>
        <taxon>Gigaspora</taxon>
    </lineage>
</organism>
<evidence type="ECO:0000256" key="1">
    <source>
        <dbReference type="SAM" id="MobiDB-lite"/>
    </source>
</evidence>
<dbReference type="AlphaFoldDB" id="A0A397UM85"/>
<evidence type="ECO:0000313" key="3">
    <source>
        <dbReference type="Proteomes" id="UP000266673"/>
    </source>
</evidence>
<reference evidence="2 3" key="1">
    <citation type="submission" date="2018-06" db="EMBL/GenBank/DDBJ databases">
        <title>Comparative genomics reveals the genomic features of Rhizophagus irregularis, R. cerebriforme, R. diaphanum and Gigaspora rosea, and their symbiotic lifestyle signature.</title>
        <authorList>
            <person name="Morin E."/>
            <person name="San Clemente H."/>
            <person name="Chen E.C.H."/>
            <person name="De La Providencia I."/>
            <person name="Hainaut M."/>
            <person name="Kuo A."/>
            <person name="Kohler A."/>
            <person name="Murat C."/>
            <person name="Tang N."/>
            <person name="Roy S."/>
            <person name="Loubradou J."/>
            <person name="Henrissat B."/>
            <person name="Grigoriev I.V."/>
            <person name="Corradi N."/>
            <person name="Roux C."/>
            <person name="Martin F.M."/>
        </authorList>
    </citation>
    <scope>NUCLEOTIDE SEQUENCE [LARGE SCALE GENOMIC DNA]</scope>
    <source>
        <strain evidence="2 3">DAOM 194757</strain>
    </source>
</reference>
<gene>
    <name evidence="2" type="ORF">C2G38_2206319</name>
</gene>
<comment type="caution">
    <text evidence="2">The sequence shown here is derived from an EMBL/GenBank/DDBJ whole genome shotgun (WGS) entry which is preliminary data.</text>
</comment>
<sequence>MERNLFMGPPGPNTNAGTGSNPRTISDLENEPEVVQLDPELGTNEPKVDQFEPELSFK</sequence>
<feature type="compositionally biased region" description="Basic and acidic residues" evidence="1">
    <location>
        <begin position="46"/>
        <end position="58"/>
    </location>
</feature>
<feature type="region of interest" description="Disordered" evidence="1">
    <location>
        <begin position="1"/>
        <end position="58"/>
    </location>
</feature>